<dbReference type="Proteomes" id="UP001546774">
    <property type="component" value="Unassembled WGS sequence"/>
</dbReference>
<protein>
    <recommendedName>
        <fullName evidence="3">Transposase</fullName>
    </recommendedName>
</protein>
<dbReference type="EMBL" id="JBBMFS010000008">
    <property type="protein sequence ID" value="MEQ2555311.1"/>
    <property type="molecule type" value="Genomic_DNA"/>
</dbReference>
<evidence type="ECO:0008006" key="3">
    <source>
        <dbReference type="Google" id="ProtNLM"/>
    </source>
</evidence>
<dbReference type="NCBIfam" id="NF047593">
    <property type="entry name" value="IS66_ISAeme5_TnpA"/>
    <property type="match status" value="1"/>
</dbReference>
<sequence>MTKAQKDKYWMDCIQQCRVSGLSDHAWCHQNGISTSSFYYNIKRLRMKASDVPVPVSKVAVKQEVVPIHYNELPETKAVNP</sequence>
<evidence type="ECO:0000313" key="2">
    <source>
        <dbReference type="Proteomes" id="UP001546774"/>
    </source>
</evidence>
<reference evidence="1" key="1">
    <citation type="submission" date="2024-03" db="EMBL/GenBank/DDBJ databases">
        <title>Human intestinal bacterial collection.</title>
        <authorList>
            <person name="Pauvert C."/>
            <person name="Hitch T.C.A."/>
            <person name="Clavel T."/>
        </authorList>
    </citation>
    <scope>NUCLEOTIDE SEQUENCE [LARGE SCALE GENOMIC DNA]</scope>
    <source>
        <strain evidence="1">CLA-AA-H89B</strain>
    </source>
</reference>
<accession>A0ABV1H7M5</accession>
<name>A0ABV1H7M5_9FIRM</name>
<gene>
    <name evidence="1" type="ORF">WMO37_09870</name>
</gene>
<proteinExistence type="predicted"/>
<keyword evidence="2" id="KW-1185">Reference proteome</keyword>
<evidence type="ECO:0000313" key="1">
    <source>
        <dbReference type="EMBL" id="MEQ2555311.1"/>
    </source>
</evidence>
<organism evidence="1 2">
    <name type="scientific">Lachnospira intestinalis</name>
    <dbReference type="NCBI Taxonomy" id="3133158"/>
    <lineage>
        <taxon>Bacteria</taxon>
        <taxon>Bacillati</taxon>
        <taxon>Bacillota</taxon>
        <taxon>Clostridia</taxon>
        <taxon>Lachnospirales</taxon>
        <taxon>Lachnospiraceae</taxon>
        <taxon>Lachnospira</taxon>
    </lineage>
</organism>
<comment type="caution">
    <text evidence="1">The sequence shown here is derived from an EMBL/GenBank/DDBJ whole genome shotgun (WGS) entry which is preliminary data.</text>
</comment>